<dbReference type="Proteomes" id="UP000247005">
    <property type="component" value="Unassembled WGS sequence"/>
</dbReference>
<dbReference type="RefSeq" id="WP_103675023.1">
    <property type="nucleotide sequence ID" value="NZ_PQGD01000005.1"/>
</dbReference>
<dbReference type="AlphaFoldDB" id="A0A2P5GST1"/>
<gene>
    <name evidence="2" type="ORF">CHU32_08220</name>
    <name evidence="1" type="ORF">CHU33_05270</name>
</gene>
<evidence type="ECO:0000313" key="3">
    <source>
        <dbReference type="Proteomes" id="UP000237073"/>
    </source>
</evidence>
<accession>A0A2P5GST1</accession>
<name>A0A2P5GST1_9ENTR</name>
<evidence type="ECO:0000313" key="2">
    <source>
        <dbReference type="EMBL" id="POP49623.1"/>
    </source>
</evidence>
<dbReference type="Proteomes" id="UP000237073">
    <property type="component" value="Unassembled WGS sequence"/>
</dbReference>
<comment type="caution">
    <text evidence="2">The sequence shown here is derived from an EMBL/GenBank/DDBJ whole genome shotgun (WGS) entry which is preliminary data.</text>
</comment>
<evidence type="ECO:0000313" key="1">
    <source>
        <dbReference type="EMBL" id="POP46886.1"/>
    </source>
</evidence>
<proteinExistence type="predicted"/>
<reference evidence="3 4" key="1">
    <citation type="submission" date="2018-01" db="EMBL/GenBank/DDBJ databases">
        <title>Superficieibacter electus gen. nov., sp. nov., an extended-spectrum beta-lactamase possessing member of the Enterobacteriaceae family, isolated from intensive care unit surfaces.</title>
        <authorList>
            <person name="Potter R.F."/>
            <person name="D'Souza A.W."/>
        </authorList>
    </citation>
    <scope>NUCLEOTIDE SEQUENCE [LARGE SCALE GENOMIC DNA]</scope>
    <source>
        <strain evidence="2 4">BP-1</strain>
        <strain evidence="1 3">BP-2</strain>
    </source>
</reference>
<dbReference type="EMBL" id="PQGD01000005">
    <property type="protein sequence ID" value="POP49623.1"/>
    <property type="molecule type" value="Genomic_DNA"/>
</dbReference>
<dbReference type="Pfam" id="PF07026">
    <property type="entry name" value="DUF1317"/>
    <property type="match status" value="1"/>
</dbReference>
<protein>
    <recommendedName>
        <fullName evidence="5">DUF1317 domain-containing protein</fullName>
    </recommendedName>
</protein>
<keyword evidence="3" id="KW-1185">Reference proteome</keyword>
<evidence type="ECO:0000313" key="4">
    <source>
        <dbReference type="Proteomes" id="UP000247005"/>
    </source>
</evidence>
<dbReference type="OrthoDB" id="6636769at2"/>
<sequence>MKHPNDNITVGKVKCLYSVLRRGWIMPGGQIVTNPLKAQRLAEEMANRMEGI</sequence>
<dbReference type="EMBL" id="PQGE01000003">
    <property type="protein sequence ID" value="POP46886.1"/>
    <property type="molecule type" value="Genomic_DNA"/>
</dbReference>
<dbReference type="InterPro" id="IPR009750">
    <property type="entry name" value="DUF1317"/>
</dbReference>
<organism evidence="2 4">
    <name type="scientific">Superficieibacter electus</name>
    <dbReference type="NCBI Taxonomy" id="2022662"/>
    <lineage>
        <taxon>Bacteria</taxon>
        <taxon>Pseudomonadati</taxon>
        <taxon>Pseudomonadota</taxon>
        <taxon>Gammaproteobacteria</taxon>
        <taxon>Enterobacterales</taxon>
        <taxon>Enterobacteriaceae</taxon>
        <taxon>Superficieibacter</taxon>
    </lineage>
</organism>
<evidence type="ECO:0008006" key="5">
    <source>
        <dbReference type="Google" id="ProtNLM"/>
    </source>
</evidence>